<evidence type="ECO:0000313" key="2">
    <source>
        <dbReference type="Proteomes" id="UP000242180"/>
    </source>
</evidence>
<gene>
    <name evidence="1" type="ORF">BCR43DRAFT_498313</name>
</gene>
<accession>A0A1X2H1U7</accession>
<reference evidence="1 2" key="1">
    <citation type="submission" date="2016-07" db="EMBL/GenBank/DDBJ databases">
        <title>Pervasive Adenine N6-methylation of Active Genes in Fungi.</title>
        <authorList>
            <consortium name="DOE Joint Genome Institute"/>
            <person name="Mondo S.J."/>
            <person name="Dannebaum R.O."/>
            <person name="Kuo R.C."/>
            <person name="Labutti K."/>
            <person name="Haridas S."/>
            <person name="Kuo A."/>
            <person name="Salamov A."/>
            <person name="Ahrendt S.R."/>
            <person name="Lipzen A."/>
            <person name="Sullivan W."/>
            <person name="Andreopoulos W.B."/>
            <person name="Clum A."/>
            <person name="Lindquist E."/>
            <person name="Daum C."/>
            <person name="Ramamoorthy G.K."/>
            <person name="Gryganskyi A."/>
            <person name="Culley D."/>
            <person name="Magnuson J.K."/>
            <person name="James T.Y."/>
            <person name="O'Malley M.A."/>
            <person name="Stajich J.E."/>
            <person name="Spatafora J.W."/>
            <person name="Visel A."/>
            <person name="Grigoriev I.V."/>
        </authorList>
    </citation>
    <scope>NUCLEOTIDE SEQUENCE [LARGE SCALE GENOMIC DNA]</scope>
    <source>
        <strain evidence="1 2">NRRL 2496</strain>
    </source>
</reference>
<organism evidence="1 2">
    <name type="scientific">Syncephalastrum racemosum</name>
    <name type="common">Filamentous fungus</name>
    <dbReference type="NCBI Taxonomy" id="13706"/>
    <lineage>
        <taxon>Eukaryota</taxon>
        <taxon>Fungi</taxon>
        <taxon>Fungi incertae sedis</taxon>
        <taxon>Mucoromycota</taxon>
        <taxon>Mucoromycotina</taxon>
        <taxon>Mucoromycetes</taxon>
        <taxon>Mucorales</taxon>
        <taxon>Syncephalastraceae</taxon>
        <taxon>Syncephalastrum</taxon>
    </lineage>
</organism>
<dbReference type="Proteomes" id="UP000242180">
    <property type="component" value="Unassembled WGS sequence"/>
</dbReference>
<sequence length="56" mass="6528">MHPSGGGCVCLYVRAIIIINILINIHFERSRPCFSCLLYQVFFPWQTEEQQQEKGL</sequence>
<protein>
    <submittedName>
        <fullName evidence="1">Uncharacterized protein</fullName>
    </submittedName>
</protein>
<dbReference type="InParanoid" id="A0A1X2H1U7"/>
<dbReference type="AlphaFoldDB" id="A0A1X2H1U7"/>
<proteinExistence type="predicted"/>
<dbReference type="EMBL" id="MCGN01000011">
    <property type="protein sequence ID" value="ORY90991.1"/>
    <property type="molecule type" value="Genomic_DNA"/>
</dbReference>
<keyword evidence="2" id="KW-1185">Reference proteome</keyword>
<name>A0A1X2H1U7_SYNRA</name>
<evidence type="ECO:0000313" key="1">
    <source>
        <dbReference type="EMBL" id="ORY90991.1"/>
    </source>
</evidence>
<comment type="caution">
    <text evidence="1">The sequence shown here is derived from an EMBL/GenBank/DDBJ whole genome shotgun (WGS) entry which is preliminary data.</text>
</comment>